<dbReference type="KEGG" id="mnd:KOY48_01370"/>
<dbReference type="Gene3D" id="2.30.42.10">
    <property type="match status" value="1"/>
</dbReference>
<keyword evidence="3" id="KW-1185">Reference proteome</keyword>
<proteinExistence type="predicted"/>
<evidence type="ECO:0000259" key="1">
    <source>
        <dbReference type="PROSITE" id="PS50106"/>
    </source>
</evidence>
<dbReference type="PROSITE" id="PS50106">
    <property type="entry name" value="PDZ"/>
    <property type="match status" value="1"/>
</dbReference>
<dbReference type="EMBL" id="CP076460">
    <property type="protein sequence ID" value="QWQ32746.1"/>
    <property type="molecule type" value="Genomic_DNA"/>
</dbReference>
<accession>A0A8F1MD51</accession>
<feature type="domain" description="PDZ" evidence="1">
    <location>
        <begin position="1"/>
        <end position="29"/>
    </location>
</feature>
<dbReference type="Proteomes" id="UP000679129">
    <property type="component" value="Chromosome"/>
</dbReference>
<evidence type="ECO:0000313" key="2">
    <source>
        <dbReference type="EMBL" id="QWQ32746.1"/>
    </source>
</evidence>
<protein>
    <submittedName>
        <fullName evidence="2">PDZ domain-containing protein</fullName>
    </submittedName>
</protein>
<dbReference type="InterPro" id="IPR036034">
    <property type="entry name" value="PDZ_sf"/>
</dbReference>
<reference evidence="2" key="1">
    <citation type="submission" date="2021-06" db="EMBL/GenBank/DDBJ databases">
        <title>An adapted protocol for Saccharibacteria cultivation: two new species join this phylum of Candidate Phyla Radiations.</title>
        <authorList>
            <person name="Ibrahim A."/>
            <person name="Maatouk M."/>
            <person name="Zgheib R."/>
            <person name="Haddad G."/>
            <person name="Bou Khalil J."/>
            <person name="Raoult D."/>
            <person name="Bittar F."/>
        </authorList>
    </citation>
    <scope>NUCLEOTIDE SEQUENCE</scope>
    <source>
        <strain evidence="2">IHU1</strain>
    </source>
</reference>
<dbReference type="InterPro" id="IPR001478">
    <property type="entry name" value="PDZ"/>
</dbReference>
<gene>
    <name evidence="2" type="ORF">KOY48_01370</name>
</gene>
<dbReference type="SUPFAM" id="SSF50156">
    <property type="entry name" value="PDZ domain-like"/>
    <property type="match status" value="1"/>
</dbReference>
<dbReference type="AlphaFoldDB" id="A0A8F1MD51"/>
<dbReference type="Pfam" id="PF00595">
    <property type="entry name" value="PDZ"/>
    <property type="match status" value="1"/>
</dbReference>
<evidence type="ECO:0000313" key="3">
    <source>
        <dbReference type="Proteomes" id="UP000679129"/>
    </source>
</evidence>
<organism evidence="2 3">
    <name type="scientific">Candidatus Minimicrobia naudis</name>
    <dbReference type="NCBI Taxonomy" id="2841263"/>
    <lineage>
        <taxon>Bacteria</taxon>
        <taxon>Candidatus Saccharimonadota</taxon>
        <taxon>Candidatus Saccharimonadota incertae sedis</taxon>
        <taxon>Candidatus Minimicrobia</taxon>
    </lineage>
</organism>
<name>A0A8F1MD51_9BACT</name>
<sequence length="149" mass="16472">MAKITPNSPADKTGIKVNDQLININNQPLTEAEKLPIITPSKTLAKKSQLNIGVMAKNRRLTSRLNDEKTVKTGGYLEVVPNQAEKIYSTWSAPIMGVATTGQSVIQKRSKALVYYWQKQGHGSIGQIFGSRRIKKNRQELIWPLSAGA</sequence>